<dbReference type="InterPro" id="IPR007175">
    <property type="entry name" value="Rpr2/Snm1/Rpp21"/>
</dbReference>
<reference evidence="6" key="1">
    <citation type="submission" date="2023-06" db="EMBL/GenBank/DDBJ databases">
        <title>Genomic analysis of the entomopathogenic nematode Steinernema hermaphroditum.</title>
        <authorList>
            <person name="Schwarz E.M."/>
            <person name="Heppert J.K."/>
            <person name="Baniya A."/>
            <person name="Schwartz H.T."/>
            <person name="Tan C.-H."/>
            <person name="Antoshechkin I."/>
            <person name="Sternberg P.W."/>
            <person name="Goodrich-Blair H."/>
            <person name="Dillman A.R."/>
        </authorList>
    </citation>
    <scope>NUCLEOTIDE SEQUENCE</scope>
    <source>
        <strain evidence="6">PS9179</strain>
        <tissue evidence="6">Whole animal</tissue>
    </source>
</reference>
<keyword evidence="2" id="KW-0479">Metal-binding</keyword>
<organism evidence="6 7">
    <name type="scientific">Steinernema hermaphroditum</name>
    <dbReference type="NCBI Taxonomy" id="289476"/>
    <lineage>
        <taxon>Eukaryota</taxon>
        <taxon>Metazoa</taxon>
        <taxon>Ecdysozoa</taxon>
        <taxon>Nematoda</taxon>
        <taxon>Chromadorea</taxon>
        <taxon>Rhabditida</taxon>
        <taxon>Tylenchina</taxon>
        <taxon>Panagrolaimomorpha</taxon>
        <taxon>Strongyloidoidea</taxon>
        <taxon>Steinernematidae</taxon>
        <taxon>Steinernema</taxon>
    </lineage>
</organism>
<dbReference type="AlphaFoldDB" id="A0AA39HJ83"/>
<protein>
    <submittedName>
        <fullName evidence="6">Uncharacterized protein</fullName>
    </submittedName>
</protein>
<evidence type="ECO:0000256" key="1">
    <source>
        <dbReference type="ARBA" id="ARBA00022694"/>
    </source>
</evidence>
<comment type="caution">
    <text evidence="6">The sequence shown here is derived from an EMBL/GenBank/DDBJ whole genome shotgun (WGS) entry which is preliminary data.</text>
</comment>
<sequence length="156" mass="17733">MSREQPSTSEATPMQQKTAKKRQPMASDANHRINFLHQAASRLAESTDSQSSSAAKLARMYLSDMNEVCFIGMTRVDRAIRRSYCKKCKQPWTGTQEGLPSFKLKLAKNRRLRQICRNCAAEKSYPVNRDYQSRNEQHQGGNKGSGTWDCNSKINN</sequence>
<comment type="similarity">
    <text evidence="4">Belongs to the eukaryotic/archaeal RNase P protein component 4 family.</text>
</comment>
<keyword evidence="7" id="KW-1185">Reference proteome</keyword>
<evidence type="ECO:0000256" key="5">
    <source>
        <dbReference type="SAM" id="MobiDB-lite"/>
    </source>
</evidence>
<dbReference type="PANTHER" id="PTHR14742">
    <property type="entry name" value="RIBONUCLEASE P SUBUNIT P21"/>
    <property type="match status" value="1"/>
</dbReference>
<evidence type="ECO:0000313" key="6">
    <source>
        <dbReference type="EMBL" id="KAK0405699.1"/>
    </source>
</evidence>
<evidence type="ECO:0000256" key="2">
    <source>
        <dbReference type="ARBA" id="ARBA00022723"/>
    </source>
</evidence>
<dbReference type="Pfam" id="PF04032">
    <property type="entry name" value="Rpr2"/>
    <property type="match status" value="1"/>
</dbReference>
<evidence type="ECO:0000313" key="7">
    <source>
        <dbReference type="Proteomes" id="UP001175271"/>
    </source>
</evidence>
<dbReference type="GO" id="GO:0008033">
    <property type="term" value="P:tRNA processing"/>
    <property type="evidence" value="ECO:0007669"/>
    <property type="project" value="UniProtKB-KW"/>
</dbReference>
<keyword evidence="1" id="KW-0819">tRNA processing</keyword>
<feature type="region of interest" description="Disordered" evidence="5">
    <location>
        <begin position="1"/>
        <end position="32"/>
    </location>
</feature>
<evidence type="ECO:0000256" key="3">
    <source>
        <dbReference type="ARBA" id="ARBA00022833"/>
    </source>
</evidence>
<name>A0AA39HJ83_9BILA</name>
<gene>
    <name evidence="6" type="ORF">QR680_018147</name>
</gene>
<dbReference type="PANTHER" id="PTHR14742:SF0">
    <property type="entry name" value="RIBONUCLEASE P PROTEIN SUBUNIT P21"/>
    <property type="match status" value="1"/>
</dbReference>
<dbReference type="Proteomes" id="UP001175271">
    <property type="component" value="Unassembled WGS sequence"/>
</dbReference>
<keyword evidence="3" id="KW-0862">Zinc</keyword>
<dbReference type="EMBL" id="JAUCMV010000004">
    <property type="protein sequence ID" value="KAK0405699.1"/>
    <property type="molecule type" value="Genomic_DNA"/>
</dbReference>
<evidence type="ECO:0000256" key="4">
    <source>
        <dbReference type="ARBA" id="ARBA00038402"/>
    </source>
</evidence>
<feature type="compositionally biased region" description="Polar residues" evidence="5">
    <location>
        <begin position="1"/>
        <end position="17"/>
    </location>
</feature>
<dbReference type="GO" id="GO:0046872">
    <property type="term" value="F:metal ion binding"/>
    <property type="evidence" value="ECO:0007669"/>
    <property type="project" value="UniProtKB-KW"/>
</dbReference>
<feature type="region of interest" description="Disordered" evidence="5">
    <location>
        <begin position="130"/>
        <end position="156"/>
    </location>
</feature>
<accession>A0AA39HJ83</accession>
<dbReference type="GO" id="GO:0005655">
    <property type="term" value="C:nucleolar ribonuclease P complex"/>
    <property type="evidence" value="ECO:0007669"/>
    <property type="project" value="TreeGrafter"/>
</dbReference>
<proteinExistence type="inferred from homology"/>